<dbReference type="Gene3D" id="3.40.50.2000">
    <property type="entry name" value="Glycogen Phosphorylase B"/>
    <property type="match status" value="1"/>
</dbReference>
<dbReference type="CDD" id="cd03801">
    <property type="entry name" value="GT4_PimA-like"/>
    <property type="match status" value="1"/>
</dbReference>
<reference evidence="1" key="2">
    <citation type="submission" date="2019-11" db="EMBL/GenBank/DDBJ databases">
        <title>Improved Assembly of Tolypothrix boutellei genome.</title>
        <authorList>
            <person name="Sarangi A.N."/>
            <person name="Mukherjee M."/>
            <person name="Ghosh S."/>
            <person name="Singh D."/>
            <person name="Das A."/>
            <person name="Kant S."/>
            <person name="Prusty A."/>
            <person name="Tripathy S."/>
        </authorList>
    </citation>
    <scope>NUCLEOTIDE SEQUENCE</scope>
    <source>
        <strain evidence="1">VB521301</strain>
    </source>
</reference>
<dbReference type="RefSeq" id="WP_038079720.1">
    <property type="nucleotide sequence ID" value="NZ_JHEG04000001.1"/>
</dbReference>
<reference evidence="2" key="1">
    <citation type="journal article" date="2015" name="Genome Announc.">
        <title>Draft Genome Sequence of Tolypothrix boutellei Strain VB521301.</title>
        <authorList>
            <person name="Chandrababunaidu M.M."/>
            <person name="Singh D."/>
            <person name="Sen D."/>
            <person name="Bhan S."/>
            <person name="Das S."/>
            <person name="Gupta A."/>
            <person name="Adhikary S.P."/>
            <person name="Tripathy S."/>
        </authorList>
    </citation>
    <scope>NUCLEOTIDE SEQUENCE</scope>
    <source>
        <strain evidence="2">VB521301</strain>
    </source>
</reference>
<dbReference type="PANTHER" id="PTHR12526">
    <property type="entry name" value="GLYCOSYLTRANSFERASE"/>
    <property type="match status" value="1"/>
</dbReference>
<proteinExistence type="predicted"/>
<dbReference type="AlphaFoldDB" id="A0A0C1RDP9"/>
<dbReference type="EMBL" id="JHEG04000001">
    <property type="protein sequence ID" value="KAF3886337.1"/>
    <property type="molecule type" value="Genomic_DNA"/>
</dbReference>
<dbReference type="Proteomes" id="UP000029738">
    <property type="component" value="Unassembled WGS sequence"/>
</dbReference>
<name>A0A0C1RDP9_9CYAN</name>
<gene>
    <name evidence="2" type="ORF">DA73_0217515</name>
    <name evidence="1" type="ORF">DA73_0400013265</name>
</gene>
<organism evidence="2">
    <name type="scientific">Tolypothrix bouteillei VB521301</name>
    <dbReference type="NCBI Taxonomy" id="1479485"/>
    <lineage>
        <taxon>Bacteria</taxon>
        <taxon>Bacillati</taxon>
        <taxon>Cyanobacteriota</taxon>
        <taxon>Cyanophyceae</taxon>
        <taxon>Nostocales</taxon>
        <taxon>Tolypothrichaceae</taxon>
        <taxon>Tolypothrix</taxon>
    </lineage>
</organism>
<dbReference type="OrthoDB" id="504011at2"/>
<evidence type="ECO:0000313" key="2">
    <source>
        <dbReference type="EMBL" id="KIE10365.1"/>
    </source>
</evidence>
<dbReference type="EMBL" id="JHEG02000048">
    <property type="protein sequence ID" value="KIE10365.1"/>
    <property type="molecule type" value="Genomic_DNA"/>
</dbReference>
<accession>A0A0C1RDP9</accession>
<keyword evidence="3" id="KW-1185">Reference proteome</keyword>
<protein>
    <submittedName>
        <fullName evidence="1">Glycosyltransferase family 4 protein</fullName>
    </submittedName>
</protein>
<sequence length="362" mass="41041">MKYHIALSPPCDLEGMTRNAQLGMTPSHAIWELSQRLGAKVHQPGEEQILPIDRILAKVIGRPEHWALARNLSLQCDEDDIIYCTGEDVGIPLATLCGLKKRRPKLIGYFHNMNRPRGRLALQIFQVANKIDLFVSTVPSEITFLSQYLQLPKNRIYEVKAQPTDASFFTPGPTSHEKRRPIIGSGGLEKRDYRTLADATKDLDVDVKICAFSNNAKKLKRSFPKLIPNNMSSRFYSWYELLQLYRDSDIVVVPLVENTQEAGLSTLFEAMACCKPVVITRTPGIISKLIDEGIVTGVSPYDSEQMKQAIQNLLDNPYKAQMQAQRGYELVQKQYNQKNYVEYLAMEISSRFESPVRTAIFV</sequence>
<dbReference type="STRING" id="1479485.DA73_0217515"/>
<evidence type="ECO:0000313" key="1">
    <source>
        <dbReference type="EMBL" id="KAF3886337.1"/>
    </source>
</evidence>
<dbReference type="PANTHER" id="PTHR12526:SF590">
    <property type="entry name" value="ALPHA-MALTOSE-1-PHOSPHATE SYNTHASE"/>
    <property type="match status" value="1"/>
</dbReference>
<comment type="caution">
    <text evidence="2">The sequence shown here is derived from an EMBL/GenBank/DDBJ whole genome shotgun (WGS) entry which is preliminary data.</text>
</comment>
<dbReference type="SUPFAM" id="SSF53756">
    <property type="entry name" value="UDP-Glycosyltransferase/glycogen phosphorylase"/>
    <property type="match status" value="1"/>
</dbReference>
<evidence type="ECO:0000313" key="3">
    <source>
        <dbReference type="Proteomes" id="UP000029738"/>
    </source>
</evidence>
<dbReference type="Pfam" id="PF13692">
    <property type="entry name" value="Glyco_trans_1_4"/>
    <property type="match status" value="1"/>
</dbReference>
<dbReference type="GO" id="GO:0016757">
    <property type="term" value="F:glycosyltransferase activity"/>
    <property type="evidence" value="ECO:0007669"/>
    <property type="project" value="TreeGrafter"/>
</dbReference>